<dbReference type="Pfam" id="PF24961">
    <property type="entry name" value="NfeD_membrane"/>
    <property type="match status" value="1"/>
</dbReference>
<evidence type="ECO:0000313" key="10">
    <source>
        <dbReference type="Proteomes" id="UP000198823"/>
    </source>
</evidence>
<feature type="transmembrane region" description="Helical" evidence="5">
    <location>
        <begin position="235"/>
        <end position="255"/>
    </location>
</feature>
<proteinExistence type="predicted"/>
<feature type="domain" description="NfeD-like C-terminal" evidence="6">
    <location>
        <begin position="386"/>
        <end position="439"/>
    </location>
</feature>
<dbReference type="InterPro" id="IPR012340">
    <property type="entry name" value="NA-bd_OB-fold"/>
</dbReference>
<dbReference type="Pfam" id="PF01957">
    <property type="entry name" value="NfeD"/>
    <property type="match status" value="1"/>
</dbReference>
<protein>
    <submittedName>
        <fullName evidence="9">Membrane-bound serine protease (ClpP class)</fullName>
    </submittedName>
</protein>
<dbReference type="InterPro" id="IPR052165">
    <property type="entry name" value="Membrane_assoc_protease"/>
</dbReference>
<dbReference type="GO" id="GO:0006508">
    <property type="term" value="P:proteolysis"/>
    <property type="evidence" value="ECO:0007669"/>
    <property type="project" value="UniProtKB-KW"/>
</dbReference>
<dbReference type="PANTHER" id="PTHR33507">
    <property type="entry name" value="INNER MEMBRANE PROTEIN YBBJ"/>
    <property type="match status" value="1"/>
</dbReference>
<organism evidence="9 10">
    <name type="scientific">Bhargavaea beijingensis</name>
    <dbReference type="NCBI Taxonomy" id="426756"/>
    <lineage>
        <taxon>Bacteria</taxon>
        <taxon>Bacillati</taxon>
        <taxon>Bacillota</taxon>
        <taxon>Bacilli</taxon>
        <taxon>Bacillales</taxon>
        <taxon>Caryophanaceae</taxon>
        <taxon>Bhargavaea</taxon>
    </lineage>
</organism>
<keyword evidence="4 5" id="KW-0472">Membrane</keyword>
<dbReference type="AlphaFoldDB" id="A0A1G7CQU2"/>
<dbReference type="InterPro" id="IPR056738">
    <property type="entry name" value="NfeD1b_N"/>
</dbReference>
<dbReference type="SUPFAM" id="SSF52096">
    <property type="entry name" value="ClpP/crotonase"/>
    <property type="match status" value="1"/>
</dbReference>
<dbReference type="InterPro" id="IPR002810">
    <property type="entry name" value="NfeD-like_C"/>
</dbReference>
<dbReference type="Proteomes" id="UP000198823">
    <property type="component" value="Unassembled WGS sequence"/>
</dbReference>
<evidence type="ECO:0000256" key="5">
    <source>
        <dbReference type="SAM" id="Phobius"/>
    </source>
</evidence>
<keyword evidence="9" id="KW-0378">Hydrolase</keyword>
<dbReference type="InterPro" id="IPR029045">
    <property type="entry name" value="ClpP/crotonase-like_dom_sf"/>
</dbReference>
<evidence type="ECO:0000256" key="4">
    <source>
        <dbReference type="ARBA" id="ARBA00023136"/>
    </source>
</evidence>
<dbReference type="Gene3D" id="2.40.50.140">
    <property type="entry name" value="Nucleic acid-binding proteins"/>
    <property type="match status" value="1"/>
</dbReference>
<evidence type="ECO:0000256" key="2">
    <source>
        <dbReference type="ARBA" id="ARBA00022692"/>
    </source>
</evidence>
<feature type="domain" description="NfeD1b N-terminal" evidence="8">
    <location>
        <begin position="36"/>
        <end position="223"/>
    </location>
</feature>
<dbReference type="Pfam" id="PF25145">
    <property type="entry name" value="NfeD1b_N"/>
    <property type="match status" value="1"/>
</dbReference>
<evidence type="ECO:0000259" key="6">
    <source>
        <dbReference type="Pfam" id="PF01957"/>
    </source>
</evidence>
<dbReference type="STRING" id="426756.SAMN04488126_10879"/>
<dbReference type="GO" id="GO:0005886">
    <property type="term" value="C:plasma membrane"/>
    <property type="evidence" value="ECO:0007669"/>
    <property type="project" value="TreeGrafter"/>
</dbReference>
<dbReference type="GO" id="GO:0008233">
    <property type="term" value="F:peptidase activity"/>
    <property type="evidence" value="ECO:0007669"/>
    <property type="project" value="UniProtKB-KW"/>
</dbReference>
<keyword evidence="2 5" id="KW-0812">Transmembrane</keyword>
<dbReference type="Gene3D" id="3.90.226.10">
    <property type="entry name" value="2-enoyl-CoA Hydratase, Chain A, domain 1"/>
    <property type="match status" value="1"/>
</dbReference>
<dbReference type="PANTHER" id="PTHR33507:SF3">
    <property type="entry name" value="INNER MEMBRANE PROTEIN YBBJ"/>
    <property type="match status" value="1"/>
</dbReference>
<sequence>MNGGEELKGIRLIRGLLLFAALFLLAIPHAGADGGKVYHVPLENEVERGLYEFLNRSFSEAEKAGAETIILEINTPGGFVDAAGRIAKLMDETKLDTIAYINRDALSAGAFLALHADEIYMHPNGRIGAAQVIDQSGNAADDKANSAWLASMKAAAESSDRNPEYALAMADADIDLPQYRAKKGKLLTLSADEALKVGYSEGTVASFGELLETAGLEGTEVIKINETFSEKLARFITNPVVVPILLSIAGLGLVVELYSPGFGIPGSMGAGALLLFFYGHLVAGLAGYESLLLFLAGVGLLIAELFVPGGILGILGGVAMVAGIILAGADPAWMAVSVITALVITILGMVIMMKFFGKRLHLLNRIVLRDATDSESGYVSSPSRLELIGRTARTVTPLRPSGTAELDGEYLDVVSEGRFIGKDQNVKITKVEGSRIVVREASDK</sequence>
<evidence type="ECO:0000313" key="9">
    <source>
        <dbReference type="EMBL" id="SDE41591.1"/>
    </source>
</evidence>
<evidence type="ECO:0000259" key="7">
    <source>
        <dbReference type="Pfam" id="PF24961"/>
    </source>
</evidence>
<dbReference type="SUPFAM" id="SSF141322">
    <property type="entry name" value="NfeD domain-like"/>
    <property type="match status" value="1"/>
</dbReference>
<dbReference type="InterPro" id="IPR056739">
    <property type="entry name" value="NfeD_membrane"/>
</dbReference>
<evidence type="ECO:0000256" key="3">
    <source>
        <dbReference type="ARBA" id="ARBA00022989"/>
    </source>
</evidence>
<keyword evidence="9" id="KW-0645">Protease</keyword>
<keyword evidence="3 5" id="KW-1133">Transmembrane helix</keyword>
<feature type="transmembrane region" description="Helical" evidence="5">
    <location>
        <begin position="285"/>
        <end position="303"/>
    </location>
</feature>
<dbReference type="EMBL" id="FNAR01000008">
    <property type="protein sequence ID" value="SDE41591.1"/>
    <property type="molecule type" value="Genomic_DNA"/>
</dbReference>
<accession>A0A1G7CQU2</accession>
<evidence type="ECO:0000256" key="1">
    <source>
        <dbReference type="ARBA" id="ARBA00004141"/>
    </source>
</evidence>
<feature type="domain" description="NfeD integral membrane" evidence="7">
    <location>
        <begin position="241"/>
        <end position="354"/>
    </location>
</feature>
<dbReference type="CDD" id="cd07021">
    <property type="entry name" value="Clp_protease_NfeD_like"/>
    <property type="match status" value="1"/>
</dbReference>
<feature type="transmembrane region" description="Helical" evidence="5">
    <location>
        <begin position="310"/>
        <end position="329"/>
    </location>
</feature>
<name>A0A1G7CQU2_9BACL</name>
<evidence type="ECO:0000259" key="8">
    <source>
        <dbReference type="Pfam" id="PF25145"/>
    </source>
</evidence>
<feature type="transmembrane region" description="Helical" evidence="5">
    <location>
        <begin position="335"/>
        <end position="356"/>
    </location>
</feature>
<gene>
    <name evidence="9" type="ORF">SAMN04488126_10879</name>
</gene>
<reference evidence="9 10" key="1">
    <citation type="submission" date="2016-10" db="EMBL/GenBank/DDBJ databases">
        <authorList>
            <person name="de Groot N.N."/>
        </authorList>
    </citation>
    <scope>NUCLEOTIDE SEQUENCE [LARGE SCALE GENOMIC DNA]</scope>
    <source>
        <strain evidence="9 10">CGMCC 1.6762</strain>
    </source>
</reference>
<comment type="subcellular location">
    <subcellularLocation>
        <location evidence="1">Membrane</location>
        <topology evidence="1">Multi-pass membrane protein</topology>
    </subcellularLocation>
</comment>